<protein>
    <submittedName>
        <fullName evidence="2">Uncharacterized protein</fullName>
    </submittedName>
</protein>
<reference evidence="3 4" key="1">
    <citation type="journal article" date="2021" name="Microbiol. Resour. Announc.">
        <title>Draft Genome Sequence of Coralloluteibacterium stylophorae LMG 29479T.</title>
        <authorList>
            <person name="Karlyshev A.V."/>
            <person name="Kudryashova E.B."/>
            <person name="Ariskina E.V."/>
            <person name="Conroy A.P."/>
            <person name="Abidueva E.Y."/>
        </authorList>
    </citation>
    <scope>NUCLEOTIDE SEQUENCE [LARGE SCALE GENOMIC DNA]</scope>
    <source>
        <strain evidence="3 4">LMG 29479</strain>
    </source>
</reference>
<evidence type="ECO:0000313" key="4">
    <source>
        <dbReference type="Proteomes" id="UP000675747"/>
    </source>
</evidence>
<keyword evidence="1" id="KW-1133">Transmembrane helix</keyword>
<comment type="caution">
    <text evidence="2">The sequence shown here is derived from an EMBL/GenBank/DDBJ whole genome shotgun (WGS) entry which is preliminary data.</text>
</comment>
<evidence type="ECO:0000313" key="2">
    <source>
        <dbReference type="EMBL" id="MBR0563180.1"/>
    </source>
</evidence>
<evidence type="ECO:0000256" key="1">
    <source>
        <dbReference type="SAM" id="Phobius"/>
    </source>
</evidence>
<organism evidence="2">
    <name type="scientific">Coralloluteibacterium stylophorae</name>
    <dbReference type="NCBI Taxonomy" id="1776034"/>
    <lineage>
        <taxon>Bacteria</taxon>
        <taxon>Pseudomonadati</taxon>
        <taxon>Pseudomonadota</taxon>
        <taxon>Gammaproteobacteria</taxon>
        <taxon>Lysobacterales</taxon>
        <taxon>Lysobacteraceae</taxon>
        <taxon>Coralloluteibacterium</taxon>
    </lineage>
</organism>
<dbReference type="AlphaFoldDB" id="A0A8J8AYK0"/>
<keyword evidence="1" id="KW-0472">Membrane</keyword>
<sequence length="339" mass="36716">MAASRNDPAASGGPSAVGGRYLAGLIGGVAGACAAFFLGLGALHATGHLPPPAFSNSLCVDEKLGFMRRHPTSDADLLVIGSSVAWRHFDGAAITGLRPLNGAFCGLRANQAVYVADWLLGREPAVSEVVMIASPQDFGECARTREAVFDRADADRFVYGDAATWPFYVRYFAPVSLLRNARKVRDQREALIALDPLVFDRYADGPMDTDASRPGLYYGAPPPLDDACFAAVDRFARRMHAEGRGFSLVVTPLHPDWKAQQDPDGRFLAEFDRRLHALADAHGARYWNADREWTPPVAAFTDAIHLRWSGAQDFSAALARELDLDDTASPDITRATAAR</sequence>
<feature type="transmembrane region" description="Helical" evidence="1">
    <location>
        <begin position="21"/>
        <end position="43"/>
    </location>
</feature>
<reference evidence="2" key="2">
    <citation type="submission" date="2021-04" db="EMBL/GenBank/DDBJ databases">
        <authorList>
            <person name="Karlyshev A.V."/>
        </authorList>
    </citation>
    <scope>NUCLEOTIDE SEQUENCE</scope>
    <source>
        <strain evidence="2">LMG 29479</strain>
    </source>
</reference>
<evidence type="ECO:0000313" key="3">
    <source>
        <dbReference type="EMBL" id="MBS7457368.1"/>
    </source>
</evidence>
<proteinExistence type="predicted"/>
<dbReference type="PROSITE" id="PS51257">
    <property type="entry name" value="PROKAR_LIPOPROTEIN"/>
    <property type="match status" value="1"/>
</dbReference>
<dbReference type="EMBL" id="JAGQFT020000005">
    <property type="protein sequence ID" value="MBS7457368.1"/>
    <property type="molecule type" value="Genomic_DNA"/>
</dbReference>
<keyword evidence="1" id="KW-0812">Transmembrane</keyword>
<dbReference type="EMBL" id="JAGQFT010000106">
    <property type="protein sequence ID" value="MBR0563180.1"/>
    <property type="molecule type" value="Genomic_DNA"/>
</dbReference>
<dbReference type="Proteomes" id="UP000675747">
    <property type="component" value="Unassembled WGS sequence"/>
</dbReference>
<accession>A0A8J8AYK0</accession>
<dbReference type="RefSeq" id="WP_211927098.1">
    <property type="nucleotide sequence ID" value="NZ_JAGQFT020000005.1"/>
</dbReference>
<keyword evidence="4" id="KW-1185">Reference proteome</keyword>
<gene>
    <name evidence="3" type="ORF">KB893_009500</name>
    <name evidence="2" type="ORF">KB893_11755</name>
</gene>
<name>A0A8J8AYK0_9GAMM</name>